<dbReference type="Gene3D" id="3.90.1590.10">
    <property type="entry name" value="glutathione-dependent formaldehyde- activating enzyme (gfa)"/>
    <property type="match status" value="1"/>
</dbReference>
<evidence type="ECO:0000256" key="1">
    <source>
        <dbReference type="ARBA" id="ARBA00005495"/>
    </source>
</evidence>
<protein>
    <submittedName>
        <fullName evidence="6">Aldehyde-activating protein</fullName>
    </submittedName>
</protein>
<evidence type="ECO:0000256" key="4">
    <source>
        <dbReference type="ARBA" id="ARBA00023239"/>
    </source>
</evidence>
<organism evidence="6 7">
    <name type="scientific">Halomonas halmophila</name>
    <dbReference type="NCBI Taxonomy" id="252"/>
    <lineage>
        <taxon>Bacteria</taxon>
        <taxon>Pseudomonadati</taxon>
        <taxon>Pseudomonadota</taxon>
        <taxon>Gammaproteobacteria</taxon>
        <taxon>Oceanospirillales</taxon>
        <taxon>Halomonadaceae</taxon>
        <taxon>Halomonas</taxon>
    </lineage>
</organism>
<accession>A0A4Y4EYZ2</accession>
<evidence type="ECO:0000313" key="6">
    <source>
        <dbReference type="EMBL" id="GED21565.1"/>
    </source>
</evidence>
<feature type="domain" description="CENP-V/GFA" evidence="5">
    <location>
        <begin position="12"/>
        <end position="125"/>
    </location>
</feature>
<dbReference type="InterPro" id="IPR011057">
    <property type="entry name" value="Mss4-like_sf"/>
</dbReference>
<keyword evidence="3" id="KW-0862">Zinc</keyword>
<dbReference type="EMBL" id="BJOC01000010">
    <property type="protein sequence ID" value="GED21565.1"/>
    <property type="molecule type" value="Genomic_DNA"/>
</dbReference>
<keyword evidence="4" id="KW-0456">Lyase</keyword>
<dbReference type="GO" id="GO:0016846">
    <property type="term" value="F:carbon-sulfur lyase activity"/>
    <property type="evidence" value="ECO:0007669"/>
    <property type="project" value="InterPro"/>
</dbReference>
<dbReference type="Pfam" id="PF04828">
    <property type="entry name" value="GFA"/>
    <property type="match status" value="1"/>
</dbReference>
<name>A0A4Y4EYZ2_9GAMM</name>
<evidence type="ECO:0000256" key="3">
    <source>
        <dbReference type="ARBA" id="ARBA00022833"/>
    </source>
</evidence>
<dbReference type="PROSITE" id="PS51891">
    <property type="entry name" value="CENP_V_GFA"/>
    <property type="match status" value="1"/>
</dbReference>
<proteinExistence type="inferred from homology"/>
<dbReference type="GO" id="GO:0046872">
    <property type="term" value="F:metal ion binding"/>
    <property type="evidence" value="ECO:0007669"/>
    <property type="project" value="UniProtKB-KW"/>
</dbReference>
<evidence type="ECO:0000313" key="7">
    <source>
        <dbReference type="Proteomes" id="UP000319812"/>
    </source>
</evidence>
<comment type="similarity">
    <text evidence="1">Belongs to the Gfa family.</text>
</comment>
<evidence type="ECO:0000256" key="2">
    <source>
        <dbReference type="ARBA" id="ARBA00022723"/>
    </source>
</evidence>
<evidence type="ECO:0000259" key="5">
    <source>
        <dbReference type="PROSITE" id="PS51891"/>
    </source>
</evidence>
<comment type="caution">
    <text evidence="6">The sequence shown here is derived from an EMBL/GenBank/DDBJ whole genome shotgun (WGS) entry which is preliminary data.</text>
</comment>
<dbReference type="PANTHER" id="PTHR33337:SF40">
    <property type="entry name" value="CENP-V_GFA DOMAIN-CONTAINING PROTEIN-RELATED"/>
    <property type="match status" value="1"/>
</dbReference>
<dbReference type="SUPFAM" id="SSF51316">
    <property type="entry name" value="Mss4-like"/>
    <property type="match status" value="1"/>
</dbReference>
<keyword evidence="2" id="KW-0479">Metal-binding</keyword>
<gene>
    <name evidence="6" type="ORF">HHA01_05420</name>
</gene>
<keyword evidence="7" id="KW-1185">Reference proteome</keyword>
<reference evidence="6 7" key="1">
    <citation type="submission" date="2019-06" db="EMBL/GenBank/DDBJ databases">
        <title>Whole genome shotgun sequence of Halomonas halmophila NBRC 15537.</title>
        <authorList>
            <person name="Hosoyama A."/>
            <person name="Uohara A."/>
            <person name="Ohji S."/>
            <person name="Ichikawa N."/>
        </authorList>
    </citation>
    <scope>NUCLEOTIDE SEQUENCE [LARGE SCALE GENOMIC DNA]</scope>
    <source>
        <strain evidence="6 7">NBRC 15537</strain>
    </source>
</reference>
<sequence length="148" mass="16504">MLEITMNDAMTLRGSCLCGAVSLAVEAERQNVVACHCRMCRIWGGGPLLAMESVRRVTLEGEDQVSLYASSEWAERGFCRHCGTHLFYRLKTGEHYGVPAGLVDQGEAWTLDSQIFIDEKPAWYHFGNDTHNLTGQEVFASYQPPTDS</sequence>
<dbReference type="PANTHER" id="PTHR33337">
    <property type="entry name" value="GFA DOMAIN-CONTAINING PROTEIN"/>
    <property type="match status" value="1"/>
</dbReference>
<dbReference type="Proteomes" id="UP000319812">
    <property type="component" value="Unassembled WGS sequence"/>
</dbReference>
<dbReference type="InterPro" id="IPR006913">
    <property type="entry name" value="CENP-V/GFA"/>
</dbReference>
<dbReference type="AlphaFoldDB" id="A0A4Y4EYZ2"/>